<dbReference type="OrthoDB" id="595554at2759"/>
<evidence type="ECO:0000313" key="2">
    <source>
        <dbReference type="Proteomes" id="UP000886595"/>
    </source>
</evidence>
<sequence>MDSSPSSSSASIGSNATNGAPLCHCSLPRSISISWTDANPGRRFFKCEEHGFFEWLDKEMPCLWQKKVCWKLVKRFVAKSK</sequence>
<evidence type="ECO:0008006" key="3">
    <source>
        <dbReference type="Google" id="ProtNLM"/>
    </source>
</evidence>
<accession>A0A8X7VPW7</accession>
<dbReference type="PANTHER" id="PTHR33248">
    <property type="entry name" value="ZINC ION-BINDING PROTEIN"/>
    <property type="match status" value="1"/>
</dbReference>
<keyword evidence="2" id="KW-1185">Reference proteome</keyword>
<organism evidence="1 2">
    <name type="scientific">Brassica carinata</name>
    <name type="common">Ethiopian mustard</name>
    <name type="synonym">Abyssinian cabbage</name>
    <dbReference type="NCBI Taxonomy" id="52824"/>
    <lineage>
        <taxon>Eukaryota</taxon>
        <taxon>Viridiplantae</taxon>
        <taxon>Streptophyta</taxon>
        <taxon>Embryophyta</taxon>
        <taxon>Tracheophyta</taxon>
        <taxon>Spermatophyta</taxon>
        <taxon>Magnoliopsida</taxon>
        <taxon>eudicotyledons</taxon>
        <taxon>Gunneridae</taxon>
        <taxon>Pentapetalae</taxon>
        <taxon>rosids</taxon>
        <taxon>malvids</taxon>
        <taxon>Brassicales</taxon>
        <taxon>Brassicaceae</taxon>
        <taxon>Brassiceae</taxon>
        <taxon>Brassica</taxon>
    </lineage>
</organism>
<comment type="caution">
    <text evidence="1">The sequence shown here is derived from an EMBL/GenBank/DDBJ whole genome shotgun (WGS) entry which is preliminary data.</text>
</comment>
<evidence type="ECO:0000313" key="1">
    <source>
        <dbReference type="EMBL" id="KAG2315017.1"/>
    </source>
</evidence>
<reference evidence="1 2" key="1">
    <citation type="submission" date="2020-02" db="EMBL/GenBank/DDBJ databases">
        <authorList>
            <person name="Ma Q."/>
            <person name="Huang Y."/>
            <person name="Song X."/>
            <person name="Pei D."/>
        </authorList>
    </citation>
    <scope>NUCLEOTIDE SEQUENCE [LARGE SCALE GENOMIC DNA]</scope>
    <source>
        <strain evidence="1">Sxm20200214</strain>
        <tissue evidence="1">Leaf</tissue>
    </source>
</reference>
<protein>
    <recommendedName>
        <fullName evidence="3">Zinc finger GRF-type domain-containing protein</fullName>
    </recommendedName>
</protein>
<proteinExistence type="predicted"/>
<dbReference type="Proteomes" id="UP000886595">
    <property type="component" value="Unassembled WGS sequence"/>
</dbReference>
<gene>
    <name evidence="1" type="ORF">Bca52824_018139</name>
</gene>
<dbReference type="EMBL" id="JAAMPC010000004">
    <property type="protein sequence ID" value="KAG2315017.1"/>
    <property type="molecule type" value="Genomic_DNA"/>
</dbReference>
<name>A0A8X7VPW7_BRACI</name>
<dbReference type="AlphaFoldDB" id="A0A8X7VPW7"/>